<evidence type="ECO:0000313" key="2">
    <source>
        <dbReference type="Proteomes" id="UP000560081"/>
    </source>
</evidence>
<name>A0A4Y8X610_9MICC</name>
<proteinExistence type="predicted"/>
<dbReference type="AlphaFoldDB" id="A0A4Y8X610"/>
<sequence>MLKSKGGAGGGQPLHELITSEVDGVTAAYTGVFADTFGEEWCDGLVVEWGPNLRAAIYGPYGDAVLFEIHCGDAVYSAVTYTSDKEGDMSPGGFVTVLFECIARHRGLLETAPPPEVFSGPEGIEFERIR</sequence>
<protein>
    <submittedName>
        <fullName evidence="1">Uncharacterized protein</fullName>
    </submittedName>
</protein>
<dbReference type="Proteomes" id="UP000560081">
    <property type="component" value="Unassembled WGS sequence"/>
</dbReference>
<reference evidence="1 2" key="1">
    <citation type="submission" date="2020-08" db="EMBL/GenBank/DDBJ databases">
        <title>Sequencing the genomes of 1000 actinobacteria strains.</title>
        <authorList>
            <person name="Klenk H.-P."/>
        </authorList>
    </citation>
    <scope>NUCLEOTIDE SEQUENCE [LARGE SCALE GENOMIC DNA]</scope>
    <source>
        <strain evidence="1 2">DSM 19079</strain>
    </source>
</reference>
<dbReference type="EMBL" id="JACHMC010000001">
    <property type="protein sequence ID" value="MBB4882776.1"/>
    <property type="molecule type" value="Genomic_DNA"/>
</dbReference>
<comment type="caution">
    <text evidence="1">The sequence shown here is derived from an EMBL/GenBank/DDBJ whole genome shotgun (WGS) entry which is preliminary data.</text>
</comment>
<gene>
    <name evidence="1" type="ORF">BJ976_001127</name>
</gene>
<accession>A0A4Y8X610</accession>
<evidence type="ECO:0000313" key="1">
    <source>
        <dbReference type="EMBL" id="MBB4882776.1"/>
    </source>
</evidence>
<organism evidence="1 2">
    <name type="scientific">Micrococcus flavus</name>
    <dbReference type="NCBI Taxonomy" id="384602"/>
    <lineage>
        <taxon>Bacteria</taxon>
        <taxon>Bacillati</taxon>
        <taxon>Actinomycetota</taxon>
        <taxon>Actinomycetes</taxon>
        <taxon>Micrococcales</taxon>
        <taxon>Micrococcaceae</taxon>
        <taxon>Micrococcus</taxon>
    </lineage>
</organism>
<keyword evidence="2" id="KW-1185">Reference proteome</keyword>
<dbReference type="OrthoDB" id="976933at2"/>
<dbReference type="RefSeq" id="WP_135027744.1">
    <property type="nucleotide sequence ID" value="NZ_BMLA01000001.1"/>
</dbReference>